<name>A0A2I2L4S8_9VIRU</name>
<sequence>MFEVKNERNEIISLIDKFDRHLLVTRVPIFSLEKCNLQIADFYCGNIQNSKIALHTFLCLLHKDEMGYNKHNLCHAIKLMSALCPELYPHDIMFIKKIMDKYDNINILREHCPWMFDTYHSVFIDHYKYSDNKFIFDRMMKDTRTDGICYYYKDTFIQYEHGKIHLINIKTETCTSYDTCVNWCYLDDQNFYFEDDALHIEIKSFQSKSKFRFKFVFIDETLPIVIPLPLFINDNKNIEHILFTNTSKLSNEHELIVEHGDNIIYKDKVCNVAYNKSIFLTNNIIVKFDIVKNSVQIFKII</sequence>
<accession>A0A2I2L4S8</accession>
<proteinExistence type="predicted"/>
<reference evidence="1" key="1">
    <citation type="submission" date="2017-08" db="EMBL/GenBank/DDBJ databases">
        <authorList>
            <consortium name="Urmite Genomes"/>
        </authorList>
    </citation>
    <scope>NUCLEOTIDE SEQUENCE [LARGE SCALE GENOMIC DNA]</scope>
    <source>
        <strain evidence="1">IHUMI-LCC2</strain>
    </source>
</reference>
<keyword evidence="2" id="KW-1185">Reference proteome</keyword>
<dbReference type="KEGG" id="vg:35382439"/>
<dbReference type="RefSeq" id="YP_009448836.1">
    <property type="nucleotide sequence ID" value="NC_036594.1"/>
</dbReference>
<dbReference type="EMBL" id="LT906555">
    <property type="protein sequence ID" value="SNW62534.1"/>
    <property type="molecule type" value="Genomic_DNA"/>
</dbReference>
<organism evidence="1">
    <name type="scientific">Orpheovirus IHUMI-LCC2</name>
    <dbReference type="NCBI Taxonomy" id="2023057"/>
    <lineage>
        <taxon>Viruses</taxon>
        <taxon>Varidnaviria</taxon>
        <taxon>Bamfordvirae</taxon>
        <taxon>Nucleocytoviricota</taxon>
        <taxon>Megaviricetes</taxon>
        <taxon>Pimascovirales</taxon>
        <taxon>Ocovirineae</taxon>
        <taxon>Orpheoviridae</taxon>
        <taxon>Alphaorpheovirus</taxon>
        <taxon>Alphaorpheovirus massiliense</taxon>
    </lineage>
</organism>
<protein>
    <submittedName>
        <fullName evidence="1">Uncharacterized protein</fullName>
    </submittedName>
</protein>
<evidence type="ECO:0000313" key="1">
    <source>
        <dbReference type="EMBL" id="SNW62534.1"/>
    </source>
</evidence>
<dbReference type="GeneID" id="35382439"/>
<gene>
    <name evidence="1" type="ORF">ORPV_630</name>
</gene>
<evidence type="ECO:0000313" key="2">
    <source>
        <dbReference type="Proteomes" id="UP000236316"/>
    </source>
</evidence>
<dbReference type="Proteomes" id="UP000236316">
    <property type="component" value="Segment"/>
</dbReference>